<sequence>MMQMISDVMTRDVRFVAPHESLQRAAQLMDELNVGALPVCEGGRLVGMVTDRDITVRATAAGRTPAEAHVDEVMSTDVRWCFEDEPIDSVMQKMADTQIRRVPVVSHDEQHKLVGIVALGDLITKSGDAARKQSVEDTAARISTPSEPDRSNPAQTHHHRRATGGKPSAGSSTGTATGFAGTDALLAEGRDRAEPGPLIDPSGPWNSTPSSAAGTAGSIDNTGSTGAPGGTDAAGAVGASGGTAGTAGSPGTGIGAKP</sequence>
<name>A0ABU6J528_9BURK</name>
<feature type="region of interest" description="Disordered" evidence="3">
    <location>
        <begin position="129"/>
        <end position="179"/>
    </location>
</feature>
<dbReference type="SUPFAM" id="SSF54631">
    <property type="entry name" value="CBS-domain pair"/>
    <property type="match status" value="1"/>
</dbReference>
<dbReference type="RefSeq" id="WP_326505272.1">
    <property type="nucleotide sequence ID" value="NZ_JAWIIV010000003.1"/>
</dbReference>
<dbReference type="InterPro" id="IPR000644">
    <property type="entry name" value="CBS_dom"/>
</dbReference>
<evidence type="ECO:0000313" key="6">
    <source>
        <dbReference type="Proteomes" id="UP001352263"/>
    </source>
</evidence>
<dbReference type="PANTHER" id="PTHR43080:SF2">
    <property type="entry name" value="CBS DOMAIN-CONTAINING PROTEIN"/>
    <property type="match status" value="1"/>
</dbReference>
<dbReference type="EMBL" id="JAWIIV010000003">
    <property type="protein sequence ID" value="MEC4718536.1"/>
    <property type="molecule type" value="Genomic_DNA"/>
</dbReference>
<feature type="compositionally biased region" description="Basic and acidic residues" evidence="3">
    <location>
        <begin position="129"/>
        <end position="139"/>
    </location>
</feature>
<comment type="caution">
    <text evidence="5">The sequence shown here is derived from an EMBL/GenBank/DDBJ whole genome shotgun (WGS) entry which is preliminary data.</text>
</comment>
<evidence type="ECO:0000259" key="4">
    <source>
        <dbReference type="PROSITE" id="PS51371"/>
    </source>
</evidence>
<dbReference type="Pfam" id="PF00571">
    <property type="entry name" value="CBS"/>
    <property type="match status" value="2"/>
</dbReference>
<proteinExistence type="predicted"/>
<gene>
    <name evidence="5" type="ORF">RY831_05215</name>
</gene>
<keyword evidence="1 2" id="KW-0129">CBS domain</keyword>
<dbReference type="CDD" id="cd04622">
    <property type="entry name" value="CBS_pair_HRP1_like"/>
    <property type="match status" value="1"/>
</dbReference>
<dbReference type="InterPro" id="IPR046342">
    <property type="entry name" value="CBS_dom_sf"/>
</dbReference>
<organism evidence="5 6">
    <name type="scientific">Noviherbaspirillum album</name>
    <dbReference type="NCBI Taxonomy" id="3080276"/>
    <lineage>
        <taxon>Bacteria</taxon>
        <taxon>Pseudomonadati</taxon>
        <taxon>Pseudomonadota</taxon>
        <taxon>Betaproteobacteria</taxon>
        <taxon>Burkholderiales</taxon>
        <taxon>Oxalobacteraceae</taxon>
        <taxon>Noviherbaspirillum</taxon>
    </lineage>
</organism>
<feature type="region of interest" description="Disordered" evidence="3">
    <location>
        <begin position="192"/>
        <end position="258"/>
    </location>
</feature>
<evidence type="ECO:0000256" key="2">
    <source>
        <dbReference type="PROSITE-ProRule" id="PRU00703"/>
    </source>
</evidence>
<dbReference type="PANTHER" id="PTHR43080">
    <property type="entry name" value="CBS DOMAIN-CONTAINING PROTEIN CBSX3, MITOCHONDRIAL"/>
    <property type="match status" value="1"/>
</dbReference>
<dbReference type="SMART" id="SM00116">
    <property type="entry name" value="CBS"/>
    <property type="match status" value="2"/>
</dbReference>
<dbReference type="PROSITE" id="PS51371">
    <property type="entry name" value="CBS"/>
    <property type="match status" value="2"/>
</dbReference>
<feature type="domain" description="CBS" evidence="4">
    <location>
        <begin position="9"/>
        <end position="67"/>
    </location>
</feature>
<feature type="compositionally biased region" description="Gly residues" evidence="3">
    <location>
        <begin position="238"/>
        <end position="258"/>
    </location>
</feature>
<evidence type="ECO:0000256" key="1">
    <source>
        <dbReference type="ARBA" id="ARBA00023122"/>
    </source>
</evidence>
<feature type="domain" description="CBS" evidence="4">
    <location>
        <begin position="74"/>
        <end position="134"/>
    </location>
</feature>
<evidence type="ECO:0000256" key="3">
    <source>
        <dbReference type="SAM" id="MobiDB-lite"/>
    </source>
</evidence>
<feature type="compositionally biased region" description="Low complexity" evidence="3">
    <location>
        <begin position="164"/>
        <end position="179"/>
    </location>
</feature>
<protein>
    <submittedName>
        <fullName evidence="5">CBS domain-containing protein</fullName>
    </submittedName>
</protein>
<feature type="compositionally biased region" description="Low complexity" evidence="3">
    <location>
        <begin position="207"/>
        <end position="237"/>
    </location>
</feature>
<dbReference type="Proteomes" id="UP001352263">
    <property type="component" value="Unassembled WGS sequence"/>
</dbReference>
<dbReference type="Gene3D" id="3.10.580.10">
    <property type="entry name" value="CBS-domain"/>
    <property type="match status" value="1"/>
</dbReference>
<evidence type="ECO:0000313" key="5">
    <source>
        <dbReference type="EMBL" id="MEC4718536.1"/>
    </source>
</evidence>
<dbReference type="InterPro" id="IPR051257">
    <property type="entry name" value="Diverse_CBS-Domain"/>
</dbReference>
<reference evidence="5 6" key="1">
    <citation type="submission" date="2023-10" db="EMBL/GenBank/DDBJ databases">
        <title>Noviherbaspirillum sp. CPCC 100848 genome assembly.</title>
        <authorList>
            <person name="Li X.Y."/>
            <person name="Fang X.M."/>
        </authorList>
    </citation>
    <scope>NUCLEOTIDE SEQUENCE [LARGE SCALE GENOMIC DNA]</scope>
    <source>
        <strain evidence="5 6">CPCC 100848</strain>
    </source>
</reference>
<accession>A0ABU6J528</accession>
<keyword evidence="6" id="KW-1185">Reference proteome</keyword>